<name>A0A2I6SBQ1_9VIRU</name>
<reference evidence="1" key="1">
    <citation type="submission" date="2017-12" db="EMBL/GenBank/DDBJ databases">
        <authorList>
            <person name="Katneni V.K."/>
            <person name="Shekhar M.S."/>
            <person name="Otta S.K."/>
            <person name="Karthic K."/>
            <person name="Jangam A.K."/>
            <person name="Gopikrishna G."/>
            <person name="Vijayan K.K."/>
        </authorList>
    </citation>
    <scope>NUCLEOTIDE SEQUENCE [LARGE SCALE GENOMIC DNA]</scope>
    <source>
        <strain evidence="1">IN_AP4RU</strain>
    </source>
</reference>
<organism evidence="1">
    <name type="scientific">White spot syndrome virus</name>
    <dbReference type="NCBI Taxonomy" id="342409"/>
    <lineage>
        <taxon>Viruses</taxon>
        <taxon>Viruses incertae sedis</taxon>
        <taxon>Naldaviricetes</taxon>
        <taxon>Nimaviridae</taxon>
        <taxon>Whispovirus</taxon>
    </lineage>
</organism>
<proteinExistence type="predicted"/>
<dbReference type="Proteomes" id="UP000267352">
    <property type="component" value="Segment"/>
</dbReference>
<reference evidence="1" key="2">
    <citation type="journal article" date="2018" name="Genome Announc.">
        <title>First Report of a Complete Genome Sequence of White spot syndrome virus from India.</title>
        <authorList>
            <person name="Vinaya Kumar K."/>
            <person name="Shekhar M.S."/>
            <person name="Otta S.K."/>
            <person name="Karthic K."/>
            <person name="Ashok Kumar J."/>
            <person name="Gopikrishna G."/>
            <person name="Vijayan K.K."/>
        </authorList>
    </citation>
    <scope>NUCLEOTIDE SEQUENCE</scope>
    <source>
        <strain evidence="1">IN_AP4RU</strain>
    </source>
</reference>
<accession>A0A2I6SBQ1</accession>
<evidence type="ECO:0000313" key="1">
    <source>
        <dbReference type="EMBL" id="AUO14990.1"/>
    </source>
</evidence>
<protein>
    <submittedName>
        <fullName evidence="1">WSSV141</fullName>
    </submittedName>
</protein>
<sequence>MYHLGHTNSANFVPYFSRNYLCNEQENGLWGILRTSEKLAKEELGRGRLGA</sequence>
<dbReference type="EMBL" id="MG702567">
    <property type="protein sequence ID" value="AUO14990.1"/>
    <property type="molecule type" value="Genomic_DNA"/>
</dbReference>